<dbReference type="AlphaFoldDB" id="A0A317F8D4"/>
<keyword evidence="2" id="KW-1185">Reference proteome</keyword>
<comment type="caution">
    <text evidence="1">The sequence shown here is derived from an EMBL/GenBank/DDBJ whole genome shotgun (WGS) entry which is preliminary data.</text>
</comment>
<protein>
    <submittedName>
        <fullName evidence="1">Uncharacterized protein</fullName>
    </submittedName>
</protein>
<reference evidence="2" key="1">
    <citation type="submission" date="2018-05" db="EMBL/GenBank/DDBJ databases">
        <title>Pedobacter paludis sp. nov., isolated from wetland soil.</title>
        <authorList>
            <person name="Zhang Y."/>
        </authorList>
    </citation>
    <scope>NUCLEOTIDE SEQUENCE [LARGE SCALE GENOMIC DNA]</scope>
    <source>
        <strain evidence="2">R-8</strain>
    </source>
</reference>
<dbReference type="Proteomes" id="UP000245391">
    <property type="component" value="Unassembled WGS sequence"/>
</dbReference>
<proteinExistence type="predicted"/>
<gene>
    <name evidence="1" type="ORF">DF947_04300</name>
</gene>
<evidence type="ECO:0000313" key="2">
    <source>
        <dbReference type="Proteomes" id="UP000245391"/>
    </source>
</evidence>
<sequence>MDLKSFEFNFLASKRSVDQIALHSPITNGWFGLIKISNDRNPILHHILTIFFNPAYFLPWFCVS</sequence>
<name>A0A317F8D4_9SPHI</name>
<organism evidence="1 2">
    <name type="scientific">Pedobacter paludis</name>
    <dbReference type="NCBI Taxonomy" id="2203212"/>
    <lineage>
        <taxon>Bacteria</taxon>
        <taxon>Pseudomonadati</taxon>
        <taxon>Bacteroidota</taxon>
        <taxon>Sphingobacteriia</taxon>
        <taxon>Sphingobacteriales</taxon>
        <taxon>Sphingobacteriaceae</taxon>
        <taxon>Pedobacter</taxon>
    </lineage>
</organism>
<dbReference type="EMBL" id="QGNY01000001">
    <property type="protein sequence ID" value="PWS33836.1"/>
    <property type="molecule type" value="Genomic_DNA"/>
</dbReference>
<evidence type="ECO:0000313" key="1">
    <source>
        <dbReference type="EMBL" id="PWS33836.1"/>
    </source>
</evidence>
<accession>A0A317F8D4</accession>